<keyword evidence="8" id="KW-0347">Helicase</keyword>
<dbReference type="InterPro" id="IPR013849">
    <property type="entry name" value="DNA_helicase_Holl-junc_RuvA_I"/>
</dbReference>
<dbReference type="Gene3D" id="1.10.8.10">
    <property type="entry name" value="DNA helicase RuvA subunit, C-terminal domain"/>
    <property type="match status" value="1"/>
</dbReference>
<evidence type="ECO:0000256" key="6">
    <source>
        <dbReference type="HAMAP-Rule" id="MF_00031"/>
    </source>
</evidence>
<dbReference type="InterPro" id="IPR003583">
    <property type="entry name" value="Hlx-hairpin-Hlx_DNA-bd_motif"/>
</dbReference>
<evidence type="ECO:0000259" key="7">
    <source>
        <dbReference type="SMART" id="SM00278"/>
    </source>
</evidence>
<accession>A0A0G0TQM0</accession>
<dbReference type="GO" id="GO:0005737">
    <property type="term" value="C:cytoplasm"/>
    <property type="evidence" value="ECO:0007669"/>
    <property type="project" value="UniProtKB-SubCell"/>
</dbReference>
<dbReference type="GO" id="GO:0048476">
    <property type="term" value="C:Holliday junction resolvase complex"/>
    <property type="evidence" value="ECO:0007669"/>
    <property type="project" value="UniProtKB-UniRule"/>
</dbReference>
<dbReference type="Proteomes" id="UP000034749">
    <property type="component" value="Unassembled WGS sequence"/>
</dbReference>
<keyword evidence="8" id="KW-0067">ATP-binding</keyword>
<feature type="domain" description="Helix-hairpin-helix DNA-binding motif class 1" evidence="7">
    <location>
        <begin position="121"/>
        <end position="140"/>
    </location>
</feature>
<name>A0A0G0TQM0_9BACT</name>
<dbReference type="GO" id="GO:0006281">
    <property type="term" value="P:DNA repair"/>
    <property type="evidence" value="ECO:0007669"/>
    <property type="project" value="UniProtKB-UniRule"/>
</dbReference>
<dbReference type="SMART" id="SM00278">
    <property type="entry name" value="HhH1"/>
    <property type="match status" value="2"/>
</dbReference>
<dbReference type="Pfam" id="PF14520">
    <property type="entry name" value="HHH_5"/>
    <property type="match status" value="1"/>
</dbReference>
<dbReference type="HAMAP" id="MF_00031">
    <property type="entry name" value="DNA_HJ_migration_RuvA"/>
    <property type="match status" value="1"/>
</dbReference>
<keyword evidence="2 6" id="KW-0227">DNA damage</keyword>
<dbReference type="InterPro" id="IPR011114">
    <property type="entry name" value="RuvA_C"/>
</dbReference>
<keyword evidence="3 6" id="KW-0238">DNA-binding</keyword>
<keyword evidence="5 6" id="KW-0234">DNA repair</keyword>
<gene>
    <name evidence="6" type="primary">ruvA</name>
    <name evidence="8" type="ORF">UU24_C0012G0004</name>
</gene>
<dbReference type="GO" id="GO:0009379">
    <property type="term" value="C:Holliday junction helicase complex"/>
    <property type="evidence" value="ECO:0007669"/>
    <property type="project" value="InterPro"/>
</dbReference>
<comment type="subunit">
    <text evidence="6">Homotetramer. Forms an RuvA(8)-RuvB(12)-Holliday junction (HJ) complex. HJ DNA is sandwiched between 2 RuvA tetramers; dsDNA enters through RuvA and exits via RuvB. An RuvB hexamer assembles on each DNA strand where it exits the tetramer. Each RuvB hexamer is contacted by two RuvA subunits (via domain III) on 2 adjacent RuvB subunits; this complex drives branch migration. In the full resolvosome a probable DNA-RuvA(4)-RuvB(12)-RuvC(2) complex forms which resolves the HJ.</text>
</comment>
<dbReference type="SUPFAM" id="SSF50249">
    <property type="entry name" value="Nucleic acid-binding proteins"/>
    <property type="match status" value="1"/>
</dbReference>
<dbReference type="GO" id="GO:0009378">
    <property type="term" value="F:four-way junction helicase activity"/>
    <property type="evidence" value="ECO:0007669"/>
    <property type="project" value="InterPro"/>
</dbReference>
<evidence type="ECO:0000256" key="4">
    <source>
        <dbReference type="ARBA" id="ARBA00023172"/>
    </source>
</evidence>
<evidence type="ECO:0000256" key="1">
    <source>
        <dbReference type="ARBA" id="ARBA00022490"/>
    </source>
</evidence>
<feature type="domain" description="Helix-hairpin-helix DNA-binding motif class 1" evidence="7">
    <location>
        <begin position="86"/>
        <end position="105"/>
    </location>
</feature>
<dbReference type="InterPro" id="IPR000085">
    <property type="entry name" value="RuvA"/>
</dbReference>
<evidence type="ECO:0000256" key="3">
    <source>
        <dbReference type="ARBA" id="ARBA00023125"/>
    </source>
</evidence>
<dbReference type="Gene3D" id="2.40.50.140">
    <property type="entry name" value="Nucleic acid-binding proteins"/>
    <property type="match status" value="1"/>
</dbReference>
<dbReference type="Gene3D" id="1.10.150.20">
    <property type="entry name" value="5' to 3' exonuclease, C-terminal subdomain"/>
    <property type="match status" value="1"/>
</dbReference>
<feature type="region of interest" description="Domain III" evidence="6">
    <location>
        <begin position="149"/>
        <end position="201"/>
    </location>
</feature>
<dbReference type="GO" id="GO:0005524">
    <property type="term" value="F:ATP binding"/>
    <property type="evidence" value="ECO:0007669"/>
    <property type="project" value="InterPro"/>
</dbReference>
<organism evidence="8 9">
    <name type="scientific">Candidatus Nomurabacteria bacterium GW2011_GWA2_40_9</name>
    <dbReference type="NCBI Taxonomy" id="1618734"/>
    <lineage>
        <taxon>Bacteria</taxon>
        <taxon>Candidatus Nomuraibacteriota</taxon>
    </lineage>
</organism>
<dbReference type="InterPro" id="IPR036267">
    <property type="entry name" value="RuvA_C_sf"/>
</dbReference>
<protein>
    <recommendedName>
        <fullName evidence="6">Holliday junction branch migration complex subunit RuvA</fullName>
    </recommendedName>
</protein>
<dbReference type="SUPFAM" id="SSF47781">
    <property type="entry name" value="RuvA domain 2-like"/>
    <property type="match status" value="1"/>
</dbReference>
<reference evidence="8 9" key="1">
    <citation type="journal article" date="2015" name="Nature">
        <title>rRNA introns, odd ribosomes, and small enigmatic genomes across a large radiation of phyla.</title>
        <authorList>
            <person name="Brown C.T."/>
            <person name="Hug L.A."/>
            <person name="Thomas B.C."/>
            <person name="Sharon I."/>
            <person name="Castelle C.J."/>
            <person name="Singh A."/>
            <person name="Wilkins M.J."/>
            <person name="Williams K.H."/>
            <person name="Banfield J.F."/>
        </authorList>
    </citation>
    <scope>NUCLEOTIDE SEQUENCE [LARGE SCALE GENOMIC DNA]</scope>
</reference>
<keyword evidence="8" id="KW-0378">Hydrolase</keyword>
<dbReference type="CDD" id="cd14332">
    <property type="entry name" value="UBA_RuvA_C"/>
    <property type="match status" value="1"/>
</dbReference>
<dbReference type="Pfam" id="PF07499">
    <property type="entry name" value="RuvA_C"/>
    <property type="match status" value="1"/>
</dbReference>
<dbReference type="NCBIfam" id="TIGR00084">
    <property type="entry name" value="ruvA"/>
    <property type="match status" value="1"/>
</dbReference>
<comment type="caution">
    <text evidence="6">Lacks conserved residue(s) required for the propagation of feature annotation.</text>
</comment>
<comment type="domain">
    <text evidence="6">Has three domains with a flexible linker between the domains II and III and assumes an 'L' shape. Domain III is highly mobile and contacts RuvB.</text>
</comment>
<keyword evidence="8" id="KW-0547">Nucleotide-binding</keyword>
<dbReference type="GO" id="GO:0000400">
    <property type="term" value="F:four-way junction DNA binding"/>
    <property type="evidence" value="ECO:0007669"/>
    <property type="project" value="UniProtKB-UniRule"/>
</dbReference>
<dbReference type="InterPro" id="IPR012340">
    <property type="entry name" value="NA-bd_OB-fold"/>
</dbReference>
<comment type="subcellular location">
    <subcellularLocation>
        <location evidence="6">Cytoplasm</location>
    </subcellularLocation>
</comment>
<keyword evidence="4 6" id="KW-0233">DNA recombination</keyword>
<dbReference type="GO" id="GO:0006310">
    <property type="term" value="P:DNA recombination"/>
    <property type="evidence" value="ECO:0007669"/>
    <property type="project" value="UniProtKB-UniRule"/>
</dbReference>
<evidence type="ECO:0000313" key="9">
    <source>
        <dbReference type="Proteomes" id="UP000034749"/>
    </source>
</evidence>
<evidence type="ECO:0000256" key="2">
    <source>
        <dbReference type="ARBA" id="ARBA00022763"/>
    </source>
</evidence>
<keyword evidence="1 6" id="KW-0963">Cytoplasm</keyword>
<proteinExistence type="inferred from homology"/>
<comment type="caution">
    <text evidence="8">The sequence shown here is derived from an EMBL/GenBank/DDBJ whole genome shotgun (WGS) entry which is preliminary data.</text>
</comment>
<dbReference type="EMBL" id="LBZW01000012">
    <property type="protein sequence ID" value="KKR79294.1"/>
    <property type="molecule type" value="Genomic_DNA"/>
</dbReference>
<comment type="function">
    <text evidence="6">The RuvA-RuvB-RuvC complex processes Holliday junction (HJ) DNA during genetic recombination and DNA repair, while the RuvA-RuvB complex plays an important role in the rescue of blocked DNA replication forks via replication fork reversal (RFR). RuvA specifically binds to HJ cruciform DNA, conferring on it an open structure. The RuvB hexamer acts as an ATP-dependent pump, pulling dsDNA into and through the RuvAB complex. HJ branch migration allows RuvC to scan DNA until it finds its consensus sequence, where it cleaves and resolves the cruciform DNA.</text>
</comment>
<dbReference type="PATRIC" id="fig|1618734.3.peg.370"/>
<dbReference type="InterPro" id="IPR010994">
    <property type="entry name" value="RuvA_2-like"/>
</dbReference>
<dbReference type="AlphaFoldDB" id="A0A0G0TQM0"/>
<evidence type="ECO:0000313" key="8">
    <source>
        <dbReference type="EMBL" id="KKR79294.1"/>
    </source>
</evidence>
<comment type="similarity">
    <text evidence="6">Belongs to the RuvA family.</text>
</comment>
<evidence type="ECO:0000256" key="5">
    <source>
        <dbReference type="ARBA" id="ARBA00023204"/>
    </source>
</evidence>
<sequence length="201" mass="22395">MPRKSLKNLCYYTYMIGSIRGKIILKQERFVIVEAHGVGYKVALSPDTISKLKNAEESFFYIHTHVREDAFDLYGFTEYEELEFFEMLINVSGIGPKGALTILAVASTDTLKRAIKTSDLPYLTKISGIGKKTAEKMVIELRDKIGAVVTTGSLQGELDALEALKSLGYSQNEAREALRDLPAELDTNKKIKEALKVLGKK</sequence>
<dbReference type="SUPFAM" id="SSF46929">
    <property type="entry name" value="DNA helicase RuvA subunit, C-terminal domain"/>
    <property type="match status" value="1"/>
</dbReference>
<dbReference type="Pfam" id="PF01330">
    <property type="entry name" value="RuvA_N"/>
    <property type="match status" value="1"/>
</dbReference>